<feature type="chain" id="PRO_5043317078" description="Secreted protein" evidence="1">
    <location>
        <begin position="23"/>
        <end position="76"/>
    </location>
</feature>
<evidence type="ECO:0000313" key="2">
    <source>
        <dbReference type="EMBL" id="KAJ8939218.1"/>
    </source>
</evidence>
<evidence type="ECO:0000313" key="3">
    <source>
        <dbReference type="Proteomes" id="UP001162162"/>
    </source>
</evidence>
<evidence type="ECO:0000256" key="1">
    <source>
        <dbReference type="SAM" id="SignalP"/>
    </source>
</evidence>
<sequence>MTRAISCYFLCITLLHLRVTLPRRRVFIFFCICIEDVNLNFPTNKNNDLQMLSVKERLKHSATRILKQNDVKKHHR</sequence>
<organism evidence="2 3">
    <name type="scientific">Aromia moschata</name>
    <dbReference type="NCBI Taxonomy" id="1265417"/>
    <lineage>
        <taxon>Eukaryota</taxon>
        <taxon>Metazoa</taxon>
        <taxon>Ecdysozoa</taxon>
        <taxon>Arthropoda</taxon>
        <taxon>Hexapoda</taxon>
        <taxon>Insecta</taxon>
        <taxon>Pterygota</taxon>
        <taxon>Neoptera</taxon>
        <taxon>Endopterygota</taxon>
        <taxon>Coleoptera</taxon>
        <taxon>Polyphaga</taxon>
        <taxon>Cucujiformia</taxon>
        <taxon>Chrysomeloidea</taxon>
        <taxon>Cerambycidae</taxon>
        <taxon>Cerambycinae</taxon>
        <taxon>Callichromatini</taxon>
        <taxon>Aromia</taxon>
    </lineage>
</organism>
<keyword evidence="3" id="KW-1185">Reference proteome</keyword>
<protein>
    <recommendedName>
        <fullName evidence="4">Secreted protein</fullName>
    </recommendedName>
</protein>
<comment type="caution">
    <text evidence="2">The sequence shown here is derived from an EMBL/GenBank/DDBJ whole genome shotgun (WGS) entry which is preliminary data.</text>
</comment>
<accession>A0AAV8XKS5</accession>
<keyword evidence="1" id="KW-0732">Signal</keyword>
<proteinExistence type="predicted"/>
<gene>
    <name evidence="2" type="ORF">NQ318_014919</name>
</gene>
<reference evidence="2" key="1">
    <citation type="journal article" date="2023" name="Insect Mol. Biol.">
        <title>Genome sequencing provides insights into the evolution of gene families encoding plant cell wall-degrading enzymes in longhorned beetles.</title>
        <authorList>
            <person name="Shin N.R."/>
            <person name="Okamura Y."/>
            <person name="Kirsch R."/>
            <person name="Pauchet Y."/>
        </authorList>
    </citation>
    <scope>NUCLEOTIDE SEQUENCE</scope>
    <source>
        <strain evidence="2">AMC_N1</strain>
    </source>
</reference>
<dbReference type="Proteomes" id="UP001162162">
    <property type="component" value="Unassembled WGS sequence"/>
</dbReference>
<feature type="signal peptide" evidence="1">
    <location>
        <begin position="1"/>
        <end position="22"/>
    </location>
</feature>
<dbReference type="EMBL" id="JAPWTK010000500">
    <property type="protein sequence ID" value="KAJ8939218.1"/>
    <property type="molecule type" value="Genomic_DNA"/>
</dbReference>
<dbReference type="AlphaFoldDB" id="A0AAV8XKS5"/>
<name>A0AAV8XKS5_9CUCU</name>
<evidence type="ECO:0008006" key="4">
    <source>
        <dbReference type="Google" id="ProtNLM"/>
    </source>
</evidence>